<evidence type="ECO:0000313" key="13">
    <source>
        <dbReference type="Proteomes" id="UP000053660"/>
    </source>
</evidence>
<dbReference type="FunFam" id="3.30.160.190:FF:000001">
    <property type="entry name" value="NADH-ubiquinone oxidoreductase 21 kDa subunit mitochondrial"/>
    <property type="match status" value="1"/>
</dbReference>
<dbReference type="Pfam" id="PF04800">
    <property type="entry name" value="NDUS4"/>
    <property type="match status" value="1"/>
</dbReference>
<evidence type="ECO:0000256" key="3">
    <source>
        <dbReference type="ARBA" id="ARBA00015796"/>
    </source>
</evidence>
<gene>
    <name evidence="12" type="ORF">OESDEN_20176</name>
</gene>
<evidence type="ECO:0000256" key="5">
    <source>
        <dbReference type="ARBA" id="ARBA00022660"/>
    </source>
</evidence>
<evidence type="ECO:0000256" key="7">
    <source>
        <dbReference type="ARBA" id="ARBA00022946"/>
    </source>
</evidence>
<keyword evidence="6 11" id="KW-0999">Mitochondrion inner membrane</keyword>
<accession>A0A0B1SAE5</accession>
<dbReference type="GO" id="GO:0005743">
    <property type="term" value="C:mitochondrial inner membrane"/>
    <property type="evidence" value="ECO:0007669"/>
    <property type="project" value="UniProtKB-SubCell"/>
</dbReference>
<dbReference type="PANTHER" id="PTHR12219">
    <property type="entry name" value="NADH-UBIQUINONE OXIDOREDUCTASE"/>
    <property type="match status" value="1"/>
</dbReference>
<keyword evidence="5 11" id="KW-0679">Respiratory chain</keyword>
<reference evidence="12 13" key="1">
    <citation type="submission" date="2014-03" db="EMBL/GenBank/DDBJ databases">
        <title>Draft genome of the hookworm Oesophagostomum dentatum.</title>
        <authorList>
            <person name="Mitreva M."/>
        </authorList>
    </citation>
    <scope>NUCLEOTIDE SEQUENCE [LARGE SCALE GENOMIC DNA]</scope>
    <source>
        <strain evidence="12 13">OD-Hann</strain>
    </source>
</reference>
<dbReference type="Proteomes" id="UP000053660">
    <property type="component" value="Unassembled WGS sequence"/>
</dbReference>
<comment type="subcellular location">
    <subcellularLocation>
        <location evidence="11">Mitochondrion inner membrane</location>
        <topology evidence="11">Peripheral membrane protein</topology>
        <orientation evidence="11">Matrix side</orientation>
    </subcellularLocation>
</comment>
<dbReference type="InterPro" id="IPR006885">
    <property type="entry name" value="NADH_UbQ_FeS_4_mit-like"/>
</dbReference>
<proteinExistence type="inferred from homology"/>
<dbReference type="PANTHER" id="PTHR12219:SF8">
    <property type="entry name" value="NADH DEHYDROGENASE [UBIQUINONE] IRON-SULFUR PROTEIN 4, MITOCHONDRIAL"/>
    <property type="match status" value="1"/>
</dbReference>
<evidence type="ECO:0000256" key="10">
    <source>
        <dbReference type="ARBA" id="ARBA00023136"/>
    </source>
</evidence>
<sequence>MIRSVLPAAVRQIQVRALSSGKDVPVVRLHDAKRKDVNEILEPKTPKVPVPVLQDETADIGGRPVEHTEERTARIFRAAREATQAPWNNTKPWHIELDNRQRWDNPLIGWSSTGDPLSNISMALKFASKEDAIAFCEKNRWAYEVEKEHNRIISPKNYGSNFAWKRRTRVSTK</sequence>
<dbReference type="OrthoDB" id="3089at2759"/>
<organism evidence="12 13">
    <name type="scientific">Oesophagostomum dentatum</name>
    <name type="common">Nodular worm</name>
    <dbReference type="NCBI Taxonomy" id="61180"/>
    <lineage>
        <taxon>Eukaryota</taxon>
        <taxon>Metazoa</taxon>
        <taxon>Ecdysozoa</taxon>
        <taxon>Nematoda</taxon>
        <taxon>Chromadorea</taxon>
        <taxon>Rhabditida</taxon>
        <taxon>Rhabditina</taxon>
        <taxon>Rhabditomorpha</taxon>
        <taxon>Strongyloidea</taxon>
        <taxon>Strongylidae</taxon>
        <taxon>Oesophagostomum</taxon>
    </lineage>
</organism>
<evidence type="ECO:0000256" key="1">
    <source>
        <dbReference type="ARBA" id="ARBA00003195"/>
    </source>
</evidence>
<evidence type="ECO:0000256" key="6">
    <source>
        <dbReference type="ARBA" id="ARBA00022792"/>
    </source>
</evidence>
<dbReference type="EMBL" id="KN601656">
    <property type="protein sequence ID" value="KHJ80155.1"/>
    <property type="molecule type" value="Genomic_DNA"/>
</dbReference>
<evidence type="ECO:0000313" key="12">
    <source>
        <dbReference type="EMBL" id="KHJ80155.1"/>
    </source>
</evidence>
<evidence type="ECO:0000256" key="2">
    <source>
        <dbReference type="ARBA" id="ARBA00005882"/>
    </source>
</evidence>
<comment type="similarity">
    <text evidence="2 11">Belongs to the complex I NDUFS4 subunit family.</text>
</comment>
<keyword evidence="13" id="KW-1185">Reference proteome</keyword>
<dbReference type="InterPro" id="IPR038532">
    <property type="entry name" value="NDUFS4-like_sf"/>
</dbReference>
<evidence type="ECO:0000256" key="9">
    <source>
        <dbReference type="ARBA" id="ARBA00023128"/>
    </source>
</evidence>
<dbReference type="GO" id="GO:0022900">
    <property type="term" value="P:electron transport chain"/>
    <property type="evidence" value="ECO:0007669"/>
    <property type="project" value="InterPro"/>
</dbReference>
<comment type="function">
    <text evidence="1 11">Accessory subunit of the mitochondrial membrane respiratory chain NADH dehydrogenase (Complex I), that is believed not to be involved in catalysis. Complex I functions in the transfer of electrons from NADH to the respiratory chain. The immediate electron acceptor for the enzyme is believed to be ubiquinone.</text>
</comment>
<keyword evidence="8 11" id="KW-0249">Electron transport</keyword>
<dbReference type="Gene3D" id="3.30.160.190">
    <property type="entry name" value="atu1810 like domain"/>
    <property type="match status" value="1"/>
</dbReference>
<name>A0A0B1SAE5_OESDE</name>
<keyword evidence="4 11" id="KW-0813">Transport</keyword>
<evidence type="ECO:0000256" key="8">
    <source>
        <dbReference type="ARBA" id="ARBA00022982"/>
    </source>
</evidence>
<evidence type="ECO:0000256" key="11">
    <source>
        <dbReference type="RuleBase" id="RU367010"/>
    </source>
</evidence>
<keyword evidence="7 11" id="KW-0809">Transit peptide</keyword>
<evidence type="ECO:0000256" key="4">
    <source>
        <dbReference type="ARBA" id="ARBA00022448"/>
    </source>
</evidence>
<dbReference type="AlphaFoldDB" id="A0A0B1SAE5"/>
<protein>
    <recommendedName>
        <fullName evidence="3 11">NADH dehydrogenase [ubiquinone] iron-sulfur protein 4, mitochondrial</fullName>
    </recommendedName>
</protein>
<keyword evidence="9 11" id="KW-0496">Mitochondrion</keyword>
<keyword evidence="10 11" id="KW-0472">Membrane</keyword>